<sequence length="8" mass="915">MKSFGKCD</sequence>
<dbReference type="EMBL" id="GBXM01048653">
    <property type="protein sequence ID" value="JAH59924.1"/>
    <property type="molecule type" value="Transcribed_RNA"/>
</dbReference>
<accession>A0A0E9U1Z8</accession>
<reference evidence="1" key="2">
    <citation type="journal article" date="2015" name="Fish Shellfish Immunol.">
        <title>Early steps in the European eel (Anguilla anguilla)-Vibrio vulnificus interaction in the gills: Role of the RtxA13 toxin.</title>
        <authorList>
            <person name="Callol A."/>
            <person name="Pajuelo D."/>
            <person name="Ebbesson L."/>
            <person name="Teles M."/>
            <person name="MacKenzie S."/>
            <person name="Amaro C."/>
        </authorList>
    </citation>
    <scope>NUCLEOTIDE SEQUENCE</scope>
</reference>
<evidence type="ECO:0000313" key="1">
    <source>
        <dbReference type="EMBL" id="JAH59924.1"/>
    </source>
</evidence>
<proteinExistence type="predicted"/>
<name>A0A0E9U1Z8_ANGAN</name>
<organism evidence="1">
    <name type="scientific">Anguilla anguilla</name>
    <name type="common">European freshwater eel</name>
    <name type="synonym">Muraena anguilla</name>
    <dbReference type="NCBI Taxonomy" id="7936"/>
    <lineage>
        <taxon>Eukaryota</taxon>
        <taxon>Metazoa</taxon>
        <taxon>Chordata</taxon>
        <taxon>Craniata</taxon>
        <taxon>Vertebrata</taxon>
        <taxon>Euteleostomi</taxon>
        <taxon>Actinopterygii</taxon>
        <taxon>Neopterygii</taxon>
        <taxon>Teleostei</taxon>
        <taxon>Anguilliformes</taxon>
        <taxon>Anguillidae</taxon>
        <taxon>Anguilla</taxon>
    </lineage>
</organism>
<protein>
    <submittedName>
        <fullName evidence="1">Uncharacterized protein</fullName>
    </submittedName>
</protein>
<reference evidence="1" key="1">
    <citation type="submission" date="2014-11" db="EMBL/GenBank/DDBJ databases">
        <authorList>
            <person name="Amaro Gonzalez C."/>
        </authorList>
    </citation>
    <scope>NUCLEOTIDE SEQUENCE</scope>
</reference>